<evidence type="ECO:0000313" key="6">
    <source>
        <dbReference type="Proteomes" id="UP000255355"/>
    </source>
</evidence>
<gene>
    <name evidence="5" type="ORF">DFR68_107519</name>
</gene>
<dbReference type="InterPro" id="IPR009057">
    <property type="entry name" value="Homeodomain-like_sf"/>
</dbReference>
<evidence type="ECO:0000256" key="1">
    <source>
        <dbReference type="ARBA" id="ARBA00023015"/>
    </source>
</evidence>
<dbReference type="InterPro" id="IPR050204">
    <property type="entry name" value="AraC_XylS_family_regulators"/>
</dbReference>
<evidence type="ECO:0000313" key="5">
    <source>
        <dbReference type="EMBL" id="RDI49391.1"/>
    </source>
</evidence>
<dbReference type="InterPro" id="IPR018062">
    <property type="entry name" value="HTH_AraC-typ_CS"/>
</dbReference>
<dbReference type="Pfam" id="PF14525">
    <property type="entry name" value="AraC_binding_2"/>
    <property type="match status" value="1"/>
</dbReference>
<sequence>MNPAAASEAVTTGVVDCHERADYWAQVVDENQCQLGYRFSARADFQGRIRLRRTEEYQLVGWSSDAVTYIRGPRHIRADPDDDYRLIVPLTRPVTIGSTDERGALAPGKTVLVSIDRPFSMAVPNGTEGLILTIPQREIRHRLNRVAPSAQPLDLTTGLGRVAAGIIGDLHAESATLTDREFDTVAERIVDLLCMRLLGDPGSPSTGLAPVESAARRYIRGHAGDPDLTVARMAGALGWSVRQIQLAFRAAGATPSEVIREERLRLARDRLRSAAYRRRSISDIASDSGFDSVSSFTKAFRRRFGCTPGQLRERPETVAEP</sequence>
<dbReference type="GO" id="GO:0003700">
    <property type="term" value="F:DNA-binding transcription factor activity"/>
    <property type="evidence" value="ECO:0007669"/>
    <property type="project" value="InterPro"/>
</dbReference>
<dbReference type="PANTHER" id="PTHR46796:SF6">
    <property type="entry name" value="ARAC SUBFAMILY"/>
    <property type="match status" value="1"/>
</dbReference>
<dbReference type="InterPro" id="IPR020449">
    <property type="entry name" value="Tscrpt_reg_AraC-type_HTH"/>
</dbReference>
<dbReference type="SMART" id="SM00342">
    <property type="entry name" value="HTH_ARAC"/>
    <property type="match status" value="1"/>
</dbReference>
<evidence type="ECO:0000256" key="2">
    <source>
        <dbReference type="ARBA" id="ARBA00023125"/>
    </source>
</evidence>
<dbReference type="RefSeq" id="WP_068029848.1">
    <property type="nucleotide sequence ID" value="NZ_QQAZ01000007.1"/>
</dbReference>
<keyword evidence="6" id="KW-1185">Reference proteome</keyword>
<keyword evidence="1" id="KW-0805">Transcription regulation</keyword>
<dbReference type="EMBL" id="QQAZ01000007">
    <property type="protein sequence ID" value="RDI49391.1"/>
    <property type="molecule type" value="Genomic_DNA"/>
</dbReference>
<reference evidence="5 6" key="1">
    <citation type="submission" date="2018-07" db="EMBL/GenBank/DDBJ databases">
        <title>Genomic Encyclopedia of Type Strains, Phase IV (KMG-IV): sequencing the most valuable type-strain genomes for metagenomic binning, comparative biology and taxonomic classification.</title>
        <authorList>
            <person name="Goeker M."/>
        </authorList>
    </citation>
    <scope>NUCLEOTIDE SEQUENCE [LARGE SCALE GENOMIC DNA]</scope>
    <source>
        <strain evidence="5 6">DSM 44952</strain>
    </source>
</reference>
<comment type="caution">
    <text evidence="5">The sequence shown here is derived from an EMBL/GenBank/DDBJ whole genome shotgun (WGS) entry which is preliminary data.</text>
</comment>
<feature type="domain" description="HTH araC/xylS-type" evidence="4">
    <location>
        <begin position="213"/>
        <end position="314"/>
    </location>
</feature>
<name>A0A370H0G1_9NOCA</name>
<organism evidence="5 6">
    <name type="scientific">Nocardia mexicana</name>
    <dbReference type="NCBI Taxonomy" id="279262"/>
    <lineage>
        <taxon>Bacteria</taxon>
        <taxon>Bacillati</taxon>
        <taxon>Actinomycetota</taxon>
        <taxon>Actinomycetes</taxon>
        <taxon>Mycobacteriales</taxon>
        <taxon>Nocardiaceae</taxon>
        <taxon>Nocardia</taxon>
    </lineage>
</organism>
<dbReference type="Gene3D" id="1.10.10.60">
    <property type="entry name" value="Homeodomain-like"/>
    <property type="match status" value="1"/>
</dbReference>
<evidence type="ECO:0000259" key="4">
    <source>
        <dbReference type="PROSITE" id="PS01124"/>
    </source>
</evidence>
<dbReference type="PRINTS" id="PR00032">
    <property type="entry name" value="HTHARAC"/>
</dbReference>
<dbReference type="GO" id="GO:0043565">
    <property type="term" value="F:sequence-specific DNA binding"/>
    <property type="evidence" value="ECO:0007669"/>
    <property type="project" value="InterPro"/>
</dbReference>
<dbReference type="PANTHER" id="PTHR46796">
    <property type="entry name" value="HTH-TYPE TRANSCRIPTIONAL ACTIVATOR RHAS-RELATED"/>
    <property type="match status" value="1"/>
</dbReference>
<dbReference type="InterPro" id="IPR018060">
    <property type="entry name" value="HTH_AraC"/>
</dbReference>
<dbReference type="PROSITE" id="PS01124">
    <property type="entry name" value="HTH_ARAC_FAMILY_2"/>
    <property type="match status" value="1"/>
</dbReference>
<keyword evidence="3" id="KW-0804">Transcription</keyword>
<dbReference type="AlphaFoldDB" id="A0A370H0G1"/>
<dbReference type="Proteomes" id="UP000255355">
    <property type="component" value="Unassembled WGS sequence"/>
</dbReference>
<evidence type="ECO:0000256" key="3">
    <source>
        <dbReference type="ARBA" id="ARBA00023163"/>
    </source>
</evidence>
<dbReference type="STRING" id="1210089.GCA_001613165_06954"/>
<dbReference type="SUPFAM" id="SSF46689">
    <property type="entry name" value="Homeodomain-like"/>
    <property type="match status" value="1"/>
</dbReference>
<dbReference type="PROSITE" id="PS00041">
    <property type="entry name" value="HTH_ARAC_FAMILY_1"/>
    <property type="match status" value="1"/>
</dbReference>
<dbReference type="OrthoDB" id="9799345at2"/>
<dbReference type="InterPro" id="IPR035418">
    <property type="entry name" value="AraC-bd_2"/>
</dbReference>
<accession>A0A370H0G1</accession>
<keyword evidence="2" id="KW-0238">DNA-binding</keyword>
<dbReference type="Pfam" id="PF12833">
    <property type="entry name" value="HTH_18"/>
    <property type="match status" value="1"/>
</dbReference>
<protein>
    <submittedName>
        <fullName evidence="5">AraC family transcriptional regulator</fullName>
    </submittedName>
</protein>
<proteinExistence type="predicted"/>